<accession>A0ABT7QVJ5</accession>
<dbReference type="PANTHER" id="PTHR42741">
    <property type="entry name" value="NITROREDUCTASE FAMILY PROTEIN"/>
    <property type="match status" value="1"/>
</dbReference>
<dbReference type="CDD" id="cd02142">
    <property type="entry name" value="McbC_SagB-like_oxidoreductase"/>
    <property type="match status" value="1"/>
</dbReference>
<proteinExistence type="predicted"/>
<evidence type="ECO:0000313" key="2">
    <source>
        <dbReference type="EMBL" id="MDM5270817.1"/>
    </source>
</evidence>
<dbReference type="SUPFAM" id="SSF55469">
    <property type="entry name" value="FMN-dependent nitroreductase-like"/>
    <property type="match status" value="2"/>
</dbReference>
<dbReference type="InterPro" id="IPR000415">
    <property type="entry name" value="Nitroreductase-like"/>
</dbReference>
<dbReference type="PANTHER" id="PTHR42741:SF3">
    <property type="entry name" value="NITROREDUCTASE FAMILY PROTEIN"/>
    <property type="match status" value="1"/>
</dbReference>
<dbReference type="Pfam" id="PF00881">
    <property type="entry name" value="Nitroreductase"/>
    <property type="match status" value="2"/>
</dbReference>
<dbReference type="EMBL" id="JAQIBD010000001">
    <property type="protein sequence ID" value="MDM5270817.1"/>
    <property type="molecule type" value="Genomic_DNA"/>
</dbReference>
<name>A0ABT7QVJ5_9BACT</name>
<reference evidence="2" key="1">
    <citation type="submission" date="2023-01" db="EMBL/GenBank/DDBJ databases">
        <title>Sulfurovum sp. zt1-1 genome assembly.</title>
        <authorList>
            <person name="Wang J."/>
        </authorList>
    </citation>
    <scope>NUCLEOTIDE SEQUENCE</scope>
    <source>
        <strain evidence="2">Zt1-1</strain>
    </source>
</reference>
<sequence length="409" mass="45985">MQAIYNDTILTPLRVAKTTRFLDWNTQPSQFKNYPDFLYRYDFNEVEALKLVELSRCVTEFSKINGKPYYRLNTPSAGNLHPLELYVQIRGIKGVISGIYHVNPKDETMVLIREIETDGIEGALGISERFRGMIFLISLVPFRSEWKYADRAIRYCYLDAGHQLGAIMASAQILGQKCTVLSEIDRECLDQWMGFPSEEFSCLAVAIGEKTEKSVTPLKQPLIQVPAVDYIEGNLNVPSYLSGLKYDHTFTMKEWPSLTNSDCIYGRRSARYFIPNPLSAQDSRDFLALLANAPECMEIFCIVHRSEALDAGIYTAEGCISKGAYQQTVSHLMVEQHFIANAAIVMVMTAKVFSSEALMHAGAFVHQLQLFAQEKGIGCTGIGAFYDKKVQTFLNTENTILYACAIGEV</sequence>
<feature type="domain" description="Nitroreductase" evidence="1">
    <location>
        <begin position="264"/>
        <end position="407"/>
    </location>
</feature>
<evidence type="ECO:0000259" key="1">
    <source>
        <dbReference type="Pfam" id="PF00881"/>
    </source>
</evidence>
<dbReference type="RefSeq" id="WP_289412093.1">
    <property type="nucleotide sequence ID" value="NZ_JAQIBD010000001.1"/>
</dbReference>
<feature type="domain" description="Nitroreductase" evidence="1">
    <location>
        <begin position="72"/>
        <end position="208"/>
    </location>
</feature>
<dbReference type="Gene3D" id="3.40.109.10">
    <property type="entry name" value="NADH Oxidase"/>
    <property type="match status" value="2"/>
</dbReference>
<protein>
    <submittedName>
        <fullName evidence="2">Nitroreductase family protein</fullName>
    </submittedName>
</protein>
<dbReference type="Proteomes" id="UP001169069">
    <property type="component" value="Unassembled WGS sequence"/>
</dbReference>
<comment type="caution">
    <text evidence="2">The sequence shown here is derived from an EMBL/GenBank/DDBJ whole genome shotgun (WGS) entry which is preliminary data.</text>
</comment>
<gene>
    <name evidence="2" type="ORF">PGH07_01345</name>
</gene>
<organism evidence="2 3">
    <name type="scientific">Sulfurovum zhangzhouensis</name>
    <dbReference type="NCBI Taxonomy" id="3019067"/>
    <lineage>
        <taxon>Bacteria</taxon>
        <taxon>Pseudomonadati</taxon>
        <taxon>Campylobacterota</taxon>
        <taxon>Epsilonproteobacteria</taxon>
        <taxon>Campylobacterales</taxon>
        <taxon>Sulfurovaceae</taxon>
        <taxon>Sulfurovum</taxon>
    </lineage>
</organism>
<dbReference type="InterPro" id="IPR029479">
    <property type="entry name" value="Nitroreductase"/>
</dbReference>
<evidence type="ECO:0000313" key="3">
    <source>
        <dbReference type="Proteomes" id="UP001169069"/>
    </source>
</evidence>
<keyword evidence="3" id="KW-1185">Reference proteome</keyword>